<dbReference type="Proteomes" id="UP000619486">
    <property type="component" value="Unassembled WGS sequence"/>
</dbReference>
<evidence type="ECO:0000313" key="3">
    <source>
        <dbReference type="Proteomes" id="UP000619486"/>
    </source>
</evidence>
<organism evidence="2 3">
    <name type="scientific">Streptomyces purpureus</name>
    <dbReference type="NCBI Taxonomy" id="1951"/>
    <lineage>
        <taxon>Bacteria</taxon>
        <taxon>Bacillati</taxon>
        <taxon>Actinomycetota</taxon>
        <taxon>Actinomycetes</taxon>
        <taxon>Kitasatosporales</taxon>
        <taxon>Streptomycetaceae</taxon>
        <taxon>Streptomyces</taxon>
    </lineage>
</organism>
<protein>
    <submittedName>
        <fullName evidence="2">Tetratricopeptide repeat protein</fullName>
    </submittedName>
</protein>
<comment type="caution">
    <text evidence="2">The sequence shown here is derived from an EMBL/GenBank/DDBJ whole genome shotgun (WGS) entry which is preliminary data.</text>
</comment>
<proteinExistence type="predicted"/>
<keyword evidence="3" id="KW-1185">Reference proteome</keyword>
<reference evidence="2" key="2">
    <citation type="submission" date="2020-09" db="EMBL/GenBank/DDBJ databases">
        <authorList>
            <person name="Sun Q."/>
            <person name="Ohkuma M."/>
        </authorList>
    </citation>
    <scope>NUCLEOTIDE SEQUENCE</scope>
    <source>
        <strain evidence="2">JCM 3172</strain>
    </source>
</reference>
<evidence type="ECO:0000256" key="1">
    <source>
        <dbReference type="SAM" id="MobiDB-lite"/>
    </source>
</evidence>
<dbReference type="Pfam" id="PF13374">
    <property type="entry name" value="TPR_10"/>
    <property type="match status" value="8"/>
</dbReference>
<sequence>MTPSRWRRRQINEASSSPQEPGVSDGGPELSHSAGRAPMSVESSPSRVRVRGDGALGAGRDIKGNAFGDGSKAIYIEHQIVQEAPPWQEPTWPVLIGVVPAQAGYYQHRPQIEQLVEELEDSSTSEWCLVITGTGGVGKTQLAAEYARTALHFEGDLHGAGGDGGVPGNGSGSRAVELLLWVNATNQQAITDAYALAAQVVLPGGAAGLDANQAAQRFLAWLRTTARRWLVVLDDATAPSTLTGLWPPEVSVGRVLVTTRSRDAAWSTETRRLLQVCLFTPDQSAAYLRRALVRPGCPERGDSDGEIAALADDLGHLPLALAQAAAYLVDTGRDISRYRSLLADRARLLAHLVPDIGGLPDAQTRTVNAVWDISLALADTYRPVGLARPMMEISAVLDASAIPEQVLTTSAVRSYLNAIRAMSGKVNTVGASDGGVVDEVDAEDTLRALHRLNLLDHDSNARTVRVHQLIQRAVREHESGRKRLPQVVPASASALVESWPEIERDTAFALILRTHADALIGHSSGFLWQGSAHPVLFRVGRSRGEAGEVKGAAKYFERLVGDARDALGPDHPDTLSFRHENAYWRGRAGGIAETLAAYEQLLIDRLRVQGPDHSDTLTARNEVAFWRGESGDVSGAIAATEELLADRLRVLGTDHPHTFATRGNLAGLLGEAGDVAGAVNGYEDLLADRLRVLGPDHQDTLTTRSQLAHLLGEAGDVAGAVNGYEDLLADRLRVLGPDHQDTLTTRNNLAAMRGYAGDAVGAVSAFGDLLTDLERVLGPDHPRTLSTRGNLAFWRAEVGDVVGSLSAYEDLLADRLRVLGPDHPDTLASRSDLAGAQGETGDVVGAVTSYEQLLTDRLRKLGRDHPDTLATRSNLAGWRGEAGDLQGAIAATEELLIDQLRVLGPDHPDTLASRNNLAGRRGQAGDVAAAVAAYEDLLADQVRVLGADHPSTLATRGNLAGWQGEAGDVSGALLAQTNLLADRMRVLGPDHPETLSTRHNLAELQGQAGDAAGAVIAYEELLADMFRILGPRHPLTFDTFCQMQQWKSQA</sequence>
<dbReference type="SUPFAM" id="SSF52540">
    <property type="entry name" value="P-loop containing nucleoside triphosphate hydrolases"/>
    <property type="match status" value="1"/>
</dbReference>
<dbReference type="EMBL" id="BMQQ01000009">
    <property type="protein sequence ID" value="GGT32814.1"/>
    <property type="molecule type" value="Genomic_DNA"/>
</dbReference>
<dbReference type="InterPro" id="IPR027417">
    <property type="entry name" value="P-loop_NTPase"/>
</dbReference>
<name>A0A918H4L4_9ACTN</name>
<dbReference type="InterPro" id="IPR011990">
    <property type="entry name" value="TPR-like_helical_dom_sf"/>
</dbReference>
<accession>A0A918H4L4</accession>
<dbReference type="PANTHER" id="PTHR46082">
    <property type="entry name" value="ATP/GTP-BINDING PROTEIN-RELATED"/>
    <property type="match status" value="1"/>
</dbReference>
<gene>
    <name evidence="2" type="ORF">GCM10014713_27870</name>
</gene>
<dbReference type="AlphaFoldDB" id="A0A918H4L4"/>
<dbReference type="PANTHER" id="PTHR46082:SF6">
    <property type="entry name" value="AAA+ ATPASE DOMAIN-CONTAINING PROTEIN-RELATED"/>
    <property type="match status" value="1"/>
</dbReference>
<dbReference type="InterPro" id="IPR053137">
    <property type="entry name" value="NLR-like"/>
</dbReference>
<reference evidence="2" key="1">
    <citation type="journal article" date="2014" name="Int. J. Syst. Evol. Microbiol.">
        <title>Complete genome sequence of Corynebacterium casei LMG S-19264T (=DSM 44701T), isolated from a smear-ripened cheese.</title>
        <authorList>
            <consortium name="US DOE Joint Genome Institute (JGI-PGF)"/>
            <person name="Walter F."/>
            <person name="Albersmeier A."/>
            <person name="Kalinowski J."/>
            <person name="Ruckert C."/>
        </authorList>
    </citation>
    <scope>NUCLEOTIDE SEQUENCE</scope>
    <source>
        <strain evidence="2">JCM 3172</strain>
    </source>
</reference>
<dbReference type="SUPFAM" id="SSF48452">
    <property type="entry name" value="TPR-like"/>
    <property type="match status" value="4"/>
</dbReference>
<dbReference type="Gene3D" id="1.25.40.10">
    <property type="entry name" value="Tetratricopeptide repeat domain"/>
    <property type="match status" value="3"/>
</dbReference>
<evidence type="ECO:0000313" key="2">
    <source>
        <dbReference type="EMBL" id="GGT32814.1"/>
    </source>
</evidence>
<dbReference type="Gene3D" id="3.40.50.300">
    <property type="entry name" value="P-loop containing nucleotide triphosphate hydrolases"/>
    <property type="match status" value="1"/>
</dbReference>
<feature type="region of interest" description="Disordered" evidence="1">
    <location>
        <begin position="1"/>
        <end position="63"/>
    </location>
</feature>